<reference evidence="2" key="1">
    <citation type="submission" date="2021-01" db="EMBL/GenBank/DDBJ databases">
        <authorList>
            <person name="Corre E."/>
            <person name="Pelletier E."/>
            <person name="Niang G."/>
            <person name="Scheremetjew M."/>
            <person name="Finn R."/>
            <person name="Kale V."/>
            <person name="Holt S."/>
            <person name="Cochrane G."/>
            <person name="Meng A."/>
            <person name="Brown T."/>
            <person name="Cohen L."/>
        </authorList>
    </citation>
    <scope>NUCLEOTIDE SEQUENCE</scope>
    <source>
        <strain evidence="2">CCMP1594</strain>
    </source>
</reference>
<dbReference type="EMBL" id="HBJA01088535">
    <property type="protein sequence ID" value="CAE0819674.1"/>
    <property type="molecule type" value="Transcribed_RNA"/>
</dbReference>
<accession>A0A7S4LC58</accession>
<proteinExistence type="predicted"/>
<evidence type="ECO:0000256" key="1">
    <source>
        <dbReference type="SAM" id="MobiDB-lite"/>
    </source>
</evidence>
<name>A0A7S4LC58_9EUGL</name>
<protein>
    <submittedName>
        <fullName evidence="2">Uncharacterized protein</fullName>
    </submittedName>
</protein>
<sequence>MVLHVARGGKRCVWGGYLSPSPPCEPPTSRTDRALTVSAFDMVATLAGGTGGDHSLLQNAMGPDYTLQQLAARTNAAIDNAASRAPWAPTSQAARHWHQDGHQRPKCPMIRLQE</sequence>
<gene>
    <name evidence="2" type="ORF">EGYM00163_LOCUS30844</name>
</gene>
<dbReference type="AlphaFoldDB" id="A0A7S4LC58"/>
<organism evidence="2">
    <name type="scientific">Eutreptiella gymnastica</name>
    <dbReference type="NCBI Taxonomy" id="73025"/>
    <lineage>
        <taxon>Eukaryota</taxon>
        <taxon>Discoba</taxon>
        <taxon>Euglenozoa</taxon>
        <taxon>Euglenida</taxon>
        <taxon>Spirocuta</taxon>
        <taxon>Euglenophyceae</taxon>
        <taxon>Eutreptiales</taxon>
        <taxon>Eutreptiaceae</taxon>
        <taxon>Eutreptiella</taxon>
    </lineage>
</organism>
<feature type="region of interest" description="Disordered" evidence="1">
    <location>
        <begin position="83"/>
        <end position="114"/>
    </location>
</feature>
<evidence type="ECO:0000313" key="2">
    <source>
        <dbReference type="EMBL" id="CAE0819674.1"/>
    </source>
</evidence>